<dbReference type="AlphaFoldDB" id="A0A537L0U0"/>
<organism evidence="1 2">
    <name type="scientific">Candidatus Segetimicrobium genomatis</name>
    <dbReference type="NCBI Taxonomy" id="2569760"/>
    <lineage>
        <taxon>Bacteria</taxon>
        <taxon>Bacillati</taxon>
        <taxon>Candidatus Sysuimicrobiota</taxon>
        <taxon>Candidatus Sysuimicrobiia</taxon>
        <taxon>Candidatus Sysuimicrobiales</taxon>
        <taxon>Candidatus Segetimicrobiaceae</taxon>
        <taxon>Candidatus Segetimicrobium</taxon>
    </lineage>
</organism>
<evidence type="ECO:0008006" key="3">
    <source>
        <dbReference type="Google" id="ProtNLM"/>
    </source>
</evidence>
<dbReference type="Proteomes" id="UP000319353">
    <property type="component" value="Unassembled WGS sequence"/>
</dbReference>
<name>A0A537L0U0_9BACT</name>
<comment type="caution">
    <text evidence="1">The sequence shown here is derived from an EMBL/GenBank/DDBJ whole genome shotgun (WGS) entry which is preliminary data.</text>
</comment>
<accession>A0A537L0U0</accession>
<proteinExistence type="predicted"/>
<evidence type="ECO:0000313" key="2">
    <source>
        <dbReference type="Proteomes" id="UP000319353"/>
    </source>
</evidence>
<sequence>MKTRGRPTWGAPYQIDVSFRVPLDFAFAWCTDYTPNDAKLEGESYQRKIIERGPRHVVFEDLEETKNGWVWGQDVVTLLPPNRWHMDGVGNRRDVTADYKLSRLPDGRTRLDLRWKRRPKVAAAKELTKAQREADALRAWKRFAAAMERDYRRWQRSRSK</sequence>
<dbReference type="EMBL" id="VBAL01000094">
    <property type="protein sequence ID" value="TMJ01620.1"/>
    <property type="molecule type" value="Genomic_DNA"/>
</dbReference>
<protein>
    <recommendedName>
        <fullName evidence="3">SRPBCC family protein</fullName>
    </recommendedName>
</protein>
<evidence type="ECO:0000313" key="1">
    <source>
        <dbReference type="EMBL" id="TMJ01620.1"/>
    </source>
</evidence>
<gene>
    <name evidence="1" type="ORF">E6H01_07720</name>
</gene>
<dbReference type="SUPFAM" id="SSF55961">
    <property type="entry name" value="Bet v1-like"/>
    <property type="match status" value="1"/>
</dbReference>
<reference evidence="1 2" key="1">
    <citation type="journal article" date="2019" name="Nat. Microbiol.">
        <title>Mediterranean grassland soil C-N compound turnover is dependent on rainfall and depth, and is mediated by genomically divergent microorganisms.</title>
        <authorList>
            <person name="Diamond S."/>
            <person name="Andeer P.F."/>
            <person name="Li Z."/>
            <person name="Crits-Christoph A."/>
            <person name="Burstein D."/>
            <person name="Anantharaman K."/>
            <person name="Lane K.R."/>
            <person name="Thomas B.C."/>
            <person name="Pan C."/>
            <person name="Northen T.R."/>
            <person name="Banfield J.F."/>
        </authorList>
    </citation>
    <scope>NUCLEOTIDE SEQUENCE [LARGE SCALE GENOMIC DNA]</scope>
    <source>
        <strain evidence="1">NP_4</strain>
    </source>
</reference>